<feature type="repeat" description="ARM" evidence="2">
    <location>
        <begin position="123"/>
        <end position="181"/>
    </location>
</feature>
<dbReference type="PANTHER" id="PTHR46710">
    <property type="entry name" value="ARM REPEAT PROTEIN INTERACTING WITH ABF2"/>
    <property type="match status" value="1"/>
</dbReference>
<dbReference type="Gene3D" id="3.30.710.10">
    <property type="entry name" value="Potassium Channel Kv1.1, Chain A"/>
    <property type="match status" value="1"/>
</dbReference>
<dbReference type="AlphaFoldDB" id="A0A3L6REJ1"/>
<feature type="region of interest" description="Disordered" evidence="3">
    <location>
        <begin position="39"/>
        <end position="62"/>
    </location>
</feature>
<dbReference type="Pfam" id="PF00514">
    <property type="entry name" value="Arm"/>
    <property type="match status" value="4"/>
</dbReference>
<dbReference type="SUPFAM" id="SSF48371">
    <property type="entry name" value="ARM repeat"/>
    <property type="match status" value="2"/>
</dbReference>
<organism evidence="5 6">
    <name type="scientific">Panicum miliaceum</name>
    <name type="common">Proso millet</name>
    <name type="synonym">Broomcorn millet</name>
    <dbReference type="NCBI Taxonomy" id="4540"/>
    <lineage>
        <taxon>Eukaryota</taxon>
        <taxon>Viridiplantae</taxon>
        <taxon>Streptophyta</taxon>
        <taxon>Embryophyta</taxon>
        <taxon>Tracheophyta</taxon>
        <taxon>Spermatophyta</taxon>
        <taxon>Magnoliopsida</taxon>
        <taxon>Liliopsida</taxon>
        <taxon>Poales</taxon>
        <taxon>Poaceae</taxon>
        <taxon>PACMAD clade</taxon>
        <taxon>Panicoideae</taxon>
        <taxon>Panicodae</taxon>
        <taxon>Paniceae</taxon>
        <taxon>Panicinae</taxon>
        <taxon>Panicum</taxon>
        <taxon>Panicum sect. Panicum</taxon>
    </lineage>
</organism>
<dbReference type="CDD" id="cd18352">
    <property type="entry name" value="BTB_POZ_ARIA_plant"/>
    <property type="match status" value="1"/>
</dbReference>
<dbReference type="Proteomes" id="UP000275267">
    <property type="component" value="Unassembled WGS sequence"/>
</dbReference>
<evidence type="ECO:0000256" key="2">
    <source>
        <dbReference type="PROSITE-ProRule" id="PRU00259"/>
    </source>
</evidence>
<dbReference type="InterPro" id="IPR011989">
    <property type="entry name" value="ARM-like"/>
</dbReference>
<feature type="repeat" description="ARM" evidence="2">
    <location>
        <begin position="272"/>
        <end position="314"/>
    </location>
</feature>
<evidence type="ECO:0000256" key="3">
    <source>
        <dbReference type="SAM" id="MobiDB-lite"/>
    </source>
</evidence>
<accession>A0A3L6REJ1</accession>
<dbReference type="InterPro" id="IPR016024">
    <property type="entry name" value="ARM-type_fold"/>
</dbReference>
<comment type="pathway">
    <text evidence="1">Protein modification; protein ubiquitination.</text>
</comment>
<feature type="compositionally biased region" description="Low complexity" evidence="3">
    <location>
        <begin position="1"/>
        <end position="11"/>
    </location>
</feature>
<dbReference type="SUPFAM" id="SSF54695">
    <property type="entry name" value="POZ domain"/>
    <property type="match status" value="1"/>
</dbReference>
<feature type="domain" description="BTB" evidence="4">
    <location>
        <begin position="630"/>
        <end position="697"/>
    </location>
</feature>
<dbReference type="InterPro" id="IPR044282">
    <property type="entry name" value="ABAP1/ARIA"/>
</dbReference>
<dbReference type="EMBL" id="PQIB02000009">
    <property type="protein sequence ID" value="RLN01227.1"/>
    <property type="molecule type" value="Genomic_DNA"/>
</dbReference>
<feature type="repeat" description="ARM" evidence="2">
    <location>
        <begin position="180"/>
        <end position="230"/>
    </location>
</feature>
<dbReference type="OrthoDB" id="29145at2759"/>
<dbReference type="PANTHER" id="PTHR46710:SF1">
    <property type="entry name" value="ARM REPEAT PROTEIN INTERACTING WITH ABF2"/>
    <property type="match status" value="1"/>
</dbReference>
<evidence type="ECO:0000259" key="4">
    <source>
        <dbReference type="PROSITE" id="PS50097"/>
    </source>
</evidence>
<dbReference type="Pfam" id="PF00651">
    <property type="entry name" value="BTB"/>
    <property type="match status" value="1"/>
</dbReference>
<feature type="region of interest" description="Disordered" evidence="3">
    <location>
        <begin position="1"/>
        <end position="27"/>
    </location>
</feature>
<name>A0A3L6REJ1_PANMI</name>
<dbReference type="SMART" id="SM00185">
    <property type="entry name" value="ARM"/>
    <property type="match status" value="8"/>
</dbReference>
<dbReference type="InterPro" id="IPR000210">
    <property type="entry name" value="BTB/POZ_dom"/>
</dbReference>
<dbReference type="STRING" id="4540.A0A3L6REJ1"/>
<evidence type="ECO:0000256" key="1">
    <source>
        <dbReference type="ARBA" id="ARBA00004906"/>
    </source>
</evidence>
<protein>
    <recommendedName>
        <fullName evidence="4">BTB domain-containing protein</fullName>
    </recommendedName>
</protein>
<dbReference type="SMART" id="SM00225">
    <property type="entry name" value="BTB"/>
    <property type="match status" value="1"/>
</dbReference>
<dbReference type="InterPro" id="IPR011333">
    <property type="entry name" value="SKP1/BTB/POZ_sf"/>
</dbReference>
<feature type="compositionally biased region" description="Acidic residues" evidence="3">
    <location>
        <begin position="47"/>
        <end position="56"/>
    </location>
</feature>
<reference evidence="6" key="1">
    <citation type="journal article" date="2019" name="Nat. Commun.">
        <title>The genome of broomcorn millet.</title>
        <authorList>
            <person name="Zou C."/>
            <person name="Miki D."/>
            <person name="Li D."/>
            <person name="Tang Q."/>
            <person name="Xiao L."/>
            <person name="Rajput S."/>
            <person name="Deng P."/>
            <person name="Jia W."/>
            <person name="Huang R."/>
            <person name="Zhang M."/>
            <person name="Sun Y."/>
            <person name="Hu J."/>
            <person name="Fu X."/>
            <person name="Schnable P.S."/>
            <person name="Li F."/>
            <person name="Zhang H."/>
            <person name="Feng B."/>
            <person name="Zhu X."/>
            <person name="Liu R."/>
            <person name="Schnable J.C."/>
            <person name="Zhu J.-K."/>
            <person name="Zhang H."/>
        </authorList>
    </citation>
    <scope>NUCLEOTIDE SEQUENCE [LARGE SCALE GENOMIC DNA]</scope>
</reference>
<evidence type="ECO:0000313" key="5">
    <source>
        <dbReference type="EMBL" id="RLN01227.1"/>
    </source>
</evidence>
<proteinExistence type="predicted"/>
<gene>
    <name evidence="5" type="ORF">C2845_PM06G22500</name>
</gene>
<keyword evidence="6" id="KW-1185">Reference proteome</keyword>
<evidence type="ECO:0000313" key="6">
    <source>
        <dbReference type="Proteomes" id="UP000275267"/>
    </source>
</evidence>
<dbReference type="Gene3D" id="1.25.10.10">
    <property type="entry name" value="Leucine-rich Repeat Variant"/>
    <property type="match status" value="2"/>
</dbReference>
<comment type="caution">
    <text evidence="5">The sequence shown here is derived from an EMBL/GenBank/DDBJ whole genome shotgun (WGS) entry which is preliminary data.</text>
</comment>
<dbReference type="PROSITE" id="PS50097">
    <property type="entry name" value="BTB"/>
    <property type="match status" value="1"/>
</dbReference>
<sequence>MEAEQQKQQPQRPRRKGQKRKLEDEAAAAAIAAAAAAAASSLGSAGADDDNEEEDAGSAAPPEICCRHSHAALAHEVRTQVDVLLRCASSWRHADRAAAKRATHVLAELAKNEEVVNAIVEGGAVPALVRHLEDPAAAAAAGQEDQQLRPFEHEVEKGAAFALGLLAVKPEHQQLIVDAGALPPLVNLLRRQKNTTNSRVVNSVIKRAADAITNLAHENSNIKTSVRMEGGIPPLVELLESQDLKVQRAAAGALRTLAFKNDENKAQIVQCNALPTLILMLRSEDAAIHYEAVGVIGNLVHSSPNIKKEVLNAGALQPVIGLLSSCCTESQREAALLLGQFASADSDCKVHIVQRGAVRPLIEMLQSADVQLREMSAFALGRLAQVLGDTVLPRCLADLSSLDPPNCGLGARTCSTAQLAPSGALGKAQFVSGICAFCMHVEDTHNQAGIAYNGGLLPLLKLLDSKNGSLQHNAAFALYGVADNEDYVSDFIKVGGVQKLQDGEFIVQATKDCVAKTLKRLEEKINGRVLKHLLYMMRVGEKSVQRRVALALAHLCAPEDQRTIFIDNNGLDLLLDLLISMSSKHQQDGSAALYKLANKAAALSPMDAAPPSPTPQVYLGEQYVNSSTLSDVTFLVEGKRFYAHRIALLASSDAFRAMFDGGYREKDARDIEIPNIRWDVFELMMRFIYTGSVQVTSEIAQDVLRASDQYLLEGLKRLCEYTIAKDVNLDNVSDMYDLSEAFHAVSLRHTCILYILEHFNKICTRAGSAQLIQRVIPELRNFLTKALSSRSPSDNTAQT</sequence>
<dbReference type="PROSITE" id="PS50176">
    <property type="entry name" value="ARM_REPEAT"/>
    <property type="match status" value="4"/>
</dbReference>
<feature type="repeat" description="ARM" evidence="2">
    <location>
        <begin position="230"/>
        <end position="266"/>
    </location>
</feature>
<dbReference type="InterPro" id="IPR000225">
    <property type="entry name" value="Armadillo"/>
</dbReference>